<dbReference type="GO" id="GO:0005667">
    <property type="term" value="C:transcription regulator complex"/>
    <property type="evidence" value="ECO:0007669"/>
    <property type="project" value="TreeGrafter"/>
</dbReference>
<proteinExistence type="predicted"/>
<evidence type="ECO:0000256" key="1">
    <source>
        <dbReference type="SAM" id="Coils"/>
    </source>
</evidence>
<dbReference type="VEuPathDB" id="VectorBase:LLONM1_009303"/>
<feature type="compositionally biased region" description="Basic and acidic residues" evidence="2">
    <location>
        <begin position="484"/>
        <end position="515"/>
    </location>
</feature>
<dbReference type="EnsemblMetazoa" id="LLOJ004677-RA">
    <property type="protein sequence ID" value="LLOJ004677-PA"/>
    <property type="gene ID" value="LLOJ004677"/>
</dbReference>
<dbReference type="EMBL" id="AJWK01014647">
    <property type="status" value="NOT_ANNOTATED_CDS"/>
    <property type="molecule type" value="Genomic_DNA"/>
</dbReference>
<dbReference type="Pfam" id="PF16794">
    <property type="entry name" value="fn3_4"/>
    <property type="match status" value="1"/>
</dbReference>
<feature type="coiled-coil region" evidence="1">
    <location>
        <begin position="836"/>
        <end position="887"/>
    </location>
</feature>
<feature type="compositionally biased region" description="Acidic residues" evidence="2">
    <location>
        <begin position="174"/>
        <end position="184"/>
    </location>
</feature>
<dbReference type="EMBL" id="AJWK01014646">
    <property type="status" value="NOT_ANNOTATED_CDS"/>
    <property type="molecule type" value="Genomic_DNA"/>
</dbReference>
<feature type="compositionally biased region" description="Basic and acidic residues" evidence="2">
    <location>
        <begin position="653"/>
        <end position="664"/>
    </location>
</feature>
<protein>
    <recommendedName>
        <fullName evidence="3">Activating transcription factor 7-interacting protein Fn3 domain-containing protein</fullName>
    </recommendedName>
</protein>
<feature type="compositionally biased region" description="Basic and acidic residues" evidence="2">
    <location>
        <begin position="625"/>
        <end position="644"/>
    </location>
</feature>
<evidence type="ECO:0000259" key="3">
    <source>
        <dbReference type="Pfam" id="PF16794"/>
    </source>
</evidence>
<evidence type="ECO:0000256" key="2">
    <source>
        <dbReference type="SAM" id="MobiDB-lite"/>
    </source>
</evidence>
<feature type="compositionally biased region" description="Basic and acidic residues" evidence="2">
    <location>
        <begin position="567"/>
        <end position="587"/>
    </location>
</feature>
<keyword evidence="5" id="KW-1185">Reference proteome</keyword>
<dbReference type="GO" id="GO:0003712">
    <property type="term" value="F:transcription coregulator activity"/>
    <property type="evidence" value="ECO:0007669"/>
    <property type="project" value="TreeGrafter"/>
</dbReference>
<dbReference type="InterPro" id="IPR056565">
    <property type="entry name" value="Fn3_ATF7IP"/>
</dbReference>
<feature type="compositionally biased region" description="Acidic residues" evidence="2">
    <location>
        <begin position="614"/>
        <end position="624"/>
    </location>
</feature>
<accession>A0A1B0CJH5</accession>
<feature type="region of interest" description="Disordered" evidence="2">
    <location>
        <begin position="326"/>
        <end position="364"/>
    </location>
</feature>
<feature type="compositionally biased region" description="Low complexity" evidence="2">
    <location>
        <begin position="249"/>
        <end position="260"/>
    </location>
</feature>
<dbReference type="GO" id="GO:0005634">
    <property type="term" value="C:nucleus"/>
    <property type="evidence" value="ECO:0007669"/>
    <property type="project" value="TreeGrafter"/>
</dbReference>
<feature type="compositionally biased region" description="Polar residues" evidence="2">
    <location>
        <begin position="294"/>
        <end position="313"/>
    </location>
</feature>
<dbReference type="InterPro" id="IPR026085">
    <property type="entry name" value="ATF7-int"/>
</dbReference>
<feature type="compositionally biased region" description="Basic and acidic residues" evidence="2">
    <location>
        <begin position="546"/>
        <end position="559"/>
    </location>
</feature>
<feature type="compositionally biased region" description="Basic and acidic residues" evidence="2">
    <location>
        <begin position="213"/>
        <end position="229"/>
    </location>
</feature>
<feature type="compositionally biased region" description="Basic and acidic residues" evidence="2">
    <location>
        <begin position="700"/>
        <end position="715"/>
    </location>
</feature>
<dbReference type="PANTHER" id="PTHR23210">
    <property type="entry name" value="ACTIVATING TRANSCRIPTION FACTOR 7 INTERACTING PROTEIN"/>
    <property type="match status" value="1"/>
</dbReference>
<dbReference type="GO" id="GO:0006355">
    <property type="term" value="P:regulation of DNA-templated transcription"/>
    <property type="evidence" value="ECO:0007669"/>
    <property type="project" value="TreeGrafter"/>
</dbReference>
<feature type="compositionally biased region" description="Basic and acidic residues" evidence="2">
    <location>
        <begin position="458"/>
        <end position="469"/>
    </location>
</feature>
<feature type="region of interest" description="Disordered" evidence="2">
    <location>
        <begin position="930"/>
        <end position="956"/>
    </location>
</feature>
<organism evidence="4 5">
    <name type="scientific">Lutzomyia longipalpis</name>
    <name type="common">Sand fly</name>
    <dbReference type="NCBI Taxonomy" id="7200"/>
    <lineage>
        <taxon>Eukaryota</taxon>
        <taxon>Metazoa</taxon>
        <taxon>Ecdysozoa</taxon>
        <taxon>Arthropoda</taxon>
        <taxon>Hexapoda</taxon>
        <taxon>Insecta</taxon>
        <taxon>Pterygota</taxon>
        <taxon>Neoptera</taxon>
        <taxon>Endopterygota</taxon>
        <taxon>Diptera</taxon>
        <taxon>Nematocera</taxon>
        <taxon>Psychodoidea</taxon>
        <taxon>Psychodidae</taxon>
        <taxon>Lutzomyia</taxon>
        <taxon>Lutzomyia</taxon>
    </lineage>
</organism>
<dbReference type="VEuPathDB" id="VectorBase:LLOJ004677"/>
<feature type="compositionally biased region" description="Low complexity" evidence="2">
    <location>
        <begin position="931"/>
        <end position="940"/>
    </location>
</feature>
<feature type="region of interest" description="Disordered" evidence="2">
    <location>
        <begin position="1"/>
        <end position="313"/>
    </location>
</feature>
<reference evidence="4" key="1">
    <citation type="submission" date="2020-05" db="UniProtKB">
        <authorList>
            <consortium name="EnsemblMetazoa"/>
        </authorList>
    </citation>
    <scope>IDENTIFICATION</scope>
    <source>
        <strain evidence="4">Jacobina</strain>
    </source>
</reference>
<feature type="compositionally biased region" description="Polar residues" evidence="2">
    <location>
        <begin position="81"/>
        <end position="97"/>
    </location>
</feature>
<feature type="compositionally biased region" description="Acidic residues" evidence="2">
    <location>
        <begin position="437"/>
        <end position="450"/>
    </location>
</feature>
<evidence type="ECO:0000313" key="5">
    <source>
        <dbReference type="Proteomes" id="UP000092461"/>
    </source>
</evidence>
<dbReference type="PANTHER" id="PTHR23210:SF26">
    <property type="entry name" value="ACTIVATING TRANSCRIPTION FACTOR 7-INTERACTING PROTEIN 1"/>
    <property type="match status" value="1"/>
</dbReference>
<keyword evidence="1" id="KW-0175">Coiled coil</keyword>
<feature type="compositionally biased region" description="Acidic residues" evidence="2">
    <location>
        <begin position="470"/>
        <end position="483"/>
    </location>
</feature>
<feature type="region of interest" description="Disordered" evidence="2">
    <location>
        <begin position="437"/>
        <end position="796"/>
    </location>
</feature>
<evidence type="ECO:0000313" key="4">
    <source>
        <dbReference type="EnsemblMetazoa" id="LLOJ004677-PA"/>
    </source>
</evidence>
<feature type="compositionally biased region" description="Basic and acidic residues" evidence="2">
    <location>
        <begin position="782"/>
        <end position="796"/>
    </location>
</feature>
<dbReference type="Proteomes" id="UP000092461">
    <property type="component" value="Unassembled WGS sequence"/>
</dbReference>
<feature type="compositionally biased region" description="Polar residues" evidence="2">
    <location>
        <begin position="134"/>
        <end position="147"/>
    </location>
</feature>
<dbReference type="Gene3D" id="2.60.40.10">
    <property type="entry name" value="Immunoglobulins"/>
    <property type="match status" value="1"/>
</dbReference>
<name>A0A1B0CJH5_LUTLO</name>
<dbReference type="InterPro" id="IPR013783">
    <property type="entry name" value="Ig-like_fold"/>
</dbReference>
<sequence>MMSTLEAAQEIRSLPSDDIVDASFSIGNHKDLKEGSTESTSKVNTEEPTEQDNQDSPPEDSKSENSKVNLEGTVFDDPQGISESDNVGTITDPSSVDVSEKCSNAPEDDVEPLSNGSAVESENLDAKNVDECENVNSKPTDVSQSNEKPLGEHFINTEENVDAANKANDREISAENEVEMEQEESNGIPCEPPMTCEDISADKQDTSDSIAYTEEKTPESSNEECKVMEADSGDGADVNEAISKEKFSVPPDDAAVDVPDTSNDHNEEVLDGAGALETPEESQDTTVDKPYEVSNVSPMEIPTTTEDTSQNDKLSVADEIVDEISEDAPEAAPMEIPMTHEDVSEDTPMETSKISPTDIPGGSIAMEEENDCEIDDKTKEENVIEDIEINEKDTAKPLEEQEGDFTKDEALKLNEVGLRNDADVVIDLDDMLKEIGVDENIDEANEEEKELPEVSSSTEEKEKEEKHQEVDEDDDVIMMDLDEAPSKVEEKKPTEEEKPKDAKEDTEEDIFKECDELLNSIADEKDLQNDADQAISLDEESSDVPKSSEKAAAEEKVETSEAQAVESLEKEQESTENPPKEETKTLDNADASSTCEDETADKSHDVANSSDDVLIIDDEAEAPDAQEKAPEAESSTKDAEKESPETSEQCVTSEEKPEEMKPTEMDIDEEIDSAAPQKNEPPKSSTTAEEPIPIDDDDLSIDKDEMDELRGDTAKKRASTSTDYEEKCKRMKLSDESEKDTDSQSSIRSSKRGGVDLQDSTSRQSERDDSDTDTMSLKSRKQKLEGKEKVTEAEKDVGSLLTPLPKKISMEFMTRFKKPFQDMSHADLEDFVLQKIAELITHKSEYSEMRKKLEKQEEMIGFYRTKLAELSKNFHDLEVVYKRVQQDLDNRNSGYVQIPKITRAVGLQVSVSNSRKQHSSSAVANDIQTNAARSQAAAQEAAKRAKPNQRFTPMRPPMSEAEQRNLDVVTPPQQPYVVKRTAVRTSTVTSTVVTKTVSPASQTHQQRVIISPSTVAPSQQQSPQQPLHKVTLQPQRAMSVLSPPKKQQVVVDLTDEDDNAKATKLGPQQPKTSVPQTLLNGNIPALVAIPSSSSSKSTAKYVMVQPVAATNGQLPPKTMPNKYGTSSRMKIPIAPKPADVTIRPAVPPQNILRRPPMTSTMGSTPQIQARPAARLMAPQRTHPAPLPPFQNQPSQYGMKRIPTRPVIRIKNDEKQGIVISWTMDDLTDDHEEIRDYQIYAYQETSAAPSTDNWRLVGDVKSMMLPMAVTLSQFQEGQRYWFAVRARDIHDRCGMFSVPRTW</sequence>
<feature type="domain" description="Activating transcription factor 7-interacting protein Fn3" evidence="3">
    <location>
        <begin position="1201"/>
        <end position="1300"/>
    </location>
</feature>
<feature type="compositionally biased region" description="Basic and acidic residues" evidence="2">
    <location>
        <begin position="724"/>
        <end position="742"/>
    </location>
</feature>